<dbReference type="Gene3D" id="1.10.10.60">
    <property type="entry name" value="Homeodomain-like"/>
    <property type="match status" value="1"/>
</dbReference>
<evidence type="ECO:0000256" key="4">
    <source>
        <dbReference type="ARBA" id="ARBA00022833"/>
    </source>
</evidence>
<dbReference type="InterPro" id="IPR049619">
    <property type="entry name" value="Lhx1/5_LIM2"/>
</dbReference>
<evidence type="ECO:0000256" key="7">
    <source>
        <dbReference type="ARBA" id="ARBA00023155"/>
    </source>
</evidence>
<dbReference type="CDD" id="cd09375">
    <property type="entry name" value="LIM2_Lhx1_Lhx5"/>
    <property type="match status" value="1"/>
</dbReference>
<dbReference type="SUPFAM" id="SSF57716">
    <property type="entry name" value="Glucocorticoid receptor-like (DNA-binding domain)"/>
    <property type="match status" value="2"/>
</dbReference>
<dbReference type="InterPro" id="IPR017970">
    <property type="entry name" value="Homeobox_CS"/>
</dbReference>
<evidence type="ECO:0000256" key="12">
    <source>
        <dbReference type="SAM" id="MobiDB-lite"/>
    </source>
</evidence>
<accession>A0A8J1XNQ9</accession>
<dbReference type="InterPro" id="IPR049618">
    <property type="entry name" value="Lhx1/5_LIM1"/>
</dbReference>
<evidence type="ECO:0000313" key="14">
    <source>
        <dbReference type="Proteomes" id="UP000749559"/>
    </source>
</evidence>
<dbReference type="SMART" id="SM00132">
    <property type="entry name" value="LIM"/>
    <property type="match status" value="2"/>
</dbReference>
<feature type="compositionally biased region" description="Polar residues" evidence="12">
    <location>
        <begin position="403"/>
        <end position="413"/>
    </location>
</feature>
<dbReference type="GO" id="GO:0008270">
    <property type="term" value="F:zinc ion binding"/>
    <property type="evidence" value="ECO:0007669"/>
    <property type="project" value="InterPro"/>
</dbReference>
<dbReference type="CDD" id="cd09367">
    <property type="entry name" value="LIM1_Lhx1_Lhx5"/>
    <property type="match status" value="1"/>
</dbReference>
<feature type="region of interest" description="Disordered" evidence="12">
    <location>
        <begin position="168"/>
        <end position="193"/>
    </location>
</feature>
<comment type="subcellular location">
    <subcellularLocation>
        <location evidence="1 9 11">Nucleus</location>
    </subcellularLocation>
</comment>
<evidence type="ECO:0000256" key="5">
    <source>
        <dbReference type="ARBA" id="ARBA00023038"/>
    </source>
</evidence>
<dbReference type="PANTHER" id="PTHR24208">
    <property type="entry name" value="LIM/HOMEOBOX PROTEIN LHX"/>
    <property type="match status" value="1"/>
</dbReference>
<dbReference type="InterPro" id="IPR001356">
    <property type="entry name" value="HD"/>
</dbReference>
<evidence type="ECO:0000256" key="6">
    <source>
        <dbReference type="ARBA" id="ARBA00023125"/>
    </source>
</evidence>
<dbReference type="PROSITE" id="PS00478">
    <property type="entry name" value="LIM_DOMAIN_1"/>
    <property type="match status" value="2"/>
</dbReference>
<evidence type="ECO:0000256" key="10">
    <source>
        <dbReference type="PROSITE-ProRule" id="PRU00125"/>
    </source>
</evidence>
<organism evidence="13 14">
    <name type="scientific">Owenia fusiformis</name>
    <name type="common">Polychaete worm</name>
    <dbReference type="NCBI Taxonomy" id="6347"/>
    <lineage>
        <taxon>Eukaryota</taxon>
        <taxon>Metazoa</taxon>
        <taxon>Spiralia</taxon>
        <taxon>Lophotrochozoa</taxon>
        <taxon>Annelida</taxon>
        <taxon>Polychaeta</taxon>
        <taxon>Sedentaria</taxon>
        <taxon>Canalipalpata</taxon>
        <taxon>Sabellida</taxon>
        <taxon>Oweniida</taxon>
        <taxon>Oweniidae</taxon>
        <taxon>Owenia</taxon>
    </lineage>
</organism>
<dbReference type="Gene3D" id="2.10.110.10">
    <property type="entry name" value="Cysteine Rich Protein"/>
    <property type="match status" value="2"/>
</dbReference>
<keyword evidence="7 9" id="KW-0371">Homeobox</keyword>
<dbReference type="PROSITE" id="PS50023">
    <property type="entry name" value="LIM_DOMAIN_2"/>
    <property type="match status" value="2"/>
</dbReference>
<dbReference type="Proteomes" id="UP000749559">
    <property type="component" value="Unassembled WGS sequence"/>
</dbReference>
<keyword evidence="4 10" id="KW-0862">Zinc</keyword>
<protein>
    <submittedName>
        <fullName evidence="13">Uncharacterized protein</fullName>
    </submittedName>
</protein>
<dbReference type="CDD" id="cd00086">
    <property type="entry name" value="homeodomain"/>
    <property type="match status" value="1"/>
</dbReference>
<evidence type="ECO:0000256" key="8">
    <source>
        <dbReference type="ARBA" id="ARBA00023242"/>
    </source>
</evidence>
<dbReference type="PROSITE" id="PS00027">
    <property type="entry name" value="HOMEOBOX_1"/>
    <property type="match status" value="1"/>
</dbReference>
<keyword evidence="5 10" id="KW-0440">LIM domain</keyword>
<dbReference type="GO" id="GO:0000981">
    <property type="term" value="F:DNA-binding transcription factor activity, RNA polymerase II-specific"/>
    <property type="evidence" value="ECO:0007669"/>
    <property type="project" value="InterPro"/>
</dbReference>
<dbReference type="OrthoDB" id="10068367at2759"/>
<dbReference type="FunFam" id="1.10.10.60:FF:000075">
    <property type="entry name" value="LIM/homeobox protein Lhx1"/>
    <property type="match status" value="1"/>
</dbReference>
<sequence>MHDQKFMQCAGCEDPILDRFLMNVLERTWHAKCVRCSDCTAALTDKCYVRDGKLFCREDFFRRYGTKCSGCSSGISPNDLVRRARNRVYHLKCFTCMVCRKQISTGEELYVLDENRFICKEDYLKSTYAGSDNEDNTNDDVNSVNAYPTIATPPMENVSQTKEVISSADELTKDSTEIENNNNIPDDELTIKEEDDIDADSTIAGEGQDNSAGGKRRGPRTTIKAKQLETLKSAFTATPKPTRHIREQLAKETGLSMRVIQVWFQNRRSKERRMKQLSAMGSRRHFFRNPRRMRALRTGLSPTEFGDSPDMMDYNYYPENAREEMYANYPPGGYEYFPGQQGDHSSMNFMPESGAPVTMMDSRAMHPATGPPMGNTAYNQDILPPQTSSPSCSPDPAMHENLNESMTYENNILGNDYGHPQPPQELPPQEAWR</sequence>
<feature type="DNA-binding region" description="Homeobox" evidence="9">
    <location>
        <begin position="216"/>
        <end position="275"/>
    </location>
</feature>
<evidence type="ECO:0000256" key="1">
    <source>
        <dbReference type="ARBA" id="ARBA00004123"/>
    </source>
</evidence>
<dbReference type="PANTHER" id="PTHR24208:SF105">
    <property type="entry name" value="DLIM1"/>
    <property type="match status" value="1"/>
</dbReference>
<feature type="region of interest" description="Disordered" evidence="12">
    <location>
        <begin position="366"/>
        <end position="433"/>
    </location>
</feature>
<keyword evidence="14" id="KW-1185">Reference proteome</keyword>
<dbReference type="EMBL" id="CAIIXF020000012">
    <property type="protein sequence ID" value="CAH1801750.1"/>
    <property type="molecule type" value="Genomic_DNA"/>
</dbReference>
<comment type="caution">
    <text evidence="13">The sequence shown here is derived from an EMBL/GenBank/DDBJ whole genome shotgun (WGS) entry which is preliminary data.</text>
</comment>
<feature type="region of interest" description="Disordered" evidence="12">
    <location>
        <begin position="201"/>
        <end position="220"/>
    </location>
</feature>
<dbReference type="Pfam" id="PF00412">
    <property type="entry name" value="LIM"/>
    <property type="match status" value="2"/>
</dbReference>
<dbReference type="FunFam" id="2.10.110.10:FF:000046">
    <property type="entry name" value="LIM/homeobox protein Lhx1"/>
    <property type="match status" value="1"/>
</dbReference>
<dbReference type="InterPro" id="IPR001781">
    <property type="entry name" value="Znf_LIM"/>
</dbReference>
<evidence type="ECO:0000256" key="11">
    <source>
        <dbReference type="RuleBase" id="RU000682"/>
    </source>
</evidence>
<dbReference type="GO" id="GO:0005634">
    <property type="term" value="C:nucleus"/>
    <property type="evidence" value="ECO:0007669"/>
    <property type="project" value="UniProtKB-SubCell"/>
</dbReference>
<evidence type="ECO:0000313" key="13">
    <source>
        <dbReference type="EMBL" id="CAH1801750.1"/>
    </source>
</evidence>
<keyword evidence="2 10" id="KW-0479">Metal-binding</keyword>
<keyword evidence="8 9" id="KW-0539">Nucleus</keyword>
<keyword evidence="6 9" id="KW-0238">DNA-binding</keyword>
<gene>
    <name evidence="13" type="ORF">OFUS_LOCUS25506</name>
</gene>
<dbReference type="FunFam" id="2.10.110.10:FF:000006">
    <property type="entry name" value="LIM homeobox transcription factor 1-beta"/>
    <property type="match status" value="1"/>
</dbReference>
<dbReference type="GO" id="GO:0030182">
    <property type="term" value="P:neuron differentiation"/>
    <property type="evidence" value="ECO:0007669"/>
    <property type="project" value="TreeGrafter"/>
</dbReference>
<dbReference type="AlphaFoldDB" id="A0A8J1XNQ9"/>
<dbReference type="InterPro" id="IPR050453">
    <property type="entry name" value="LIM_Homeobox_TF"/>
</dbReference>
<evidence type="ECO:0000256" key="3">
    <source>
        <dbReference type="ARBA" id="ARBA00022737"/>
    </source>
</evidence>
<dbReference type="SMART" id="SM00389">
    <property type="entry name" value="HOX"/>
    <property type="match status" value="1"/>
</dbReference>
<dbReference type="InterPro" id="IPR009057">
    <property type="entry name" value="Homeodomain-like_sf"/>
</dbReference>
<reference evidence="13" key="1">
    <citation type="submission" date="2022-03" db="EMBL/GenBank/DDBJ databases">
        <authorList>
            <person name="Martin C."/>
        </authorList>
    </citation>
    <scope>NUCLEOTIDE SEQUENCE</scope>
</reference>
<proteinExistence type="predicted"/>
<dbReference type="GO" id="GO:0000977">
    <property type="term" value="F:RNA polymerase II transcription regulatory region sequence-specific DNA binding"/>
    <property type="evidence" value="ECO:0007669"/>
    <property type="project" value="TreeGrafter"/>
</dbReference>
<keyword evidence="3" id="KW-0677">Repeat</keyword>
<name>A0A8J1XNQ9_OWEFU</name>
<dbReference type="Pfam" id="PF00046">
    <property type="entry name" value="Homeodomain"/>
    <property type="match status" value="1"/>
</dbReference>
<dbReference type="PROSITE" id="PS50071">
    <property type="entry name" value="HOMEOBOX_2"/>
    <property type="match status" value="1"/>
</dbReference>
<dbReference type="SUPFAM" id="SSF46689">
    <property type="entry name" value="Homeodomain-like"/>
    <property type="match status" value="1"/>
</dbReference>
<evidence type="ECO:0000256" key="9">
    <source>
        <dbReference type="PROSITE-ProRule" id="PRU00108"/>
    </source>
</evidence>
<evidence type="ECO:0000256" key="2">
    <source>
        <dbReference type="ARBA" id="ARBA00022723"/>
    </source>
</evidence>